<dbReference type="SUPFAM" id="SSF102712">
    <property type="entry name" value="JAB1/MPN domain"/>
    <property type="match status" value="1"/>
</dbReference>
<evidence type="ECO:0000313" key="3">
    <source>
        <dbReference type="Proteomes" id="UP000178227"/>
    </source>
</evidence>
<accession>A0A1F8G9Q5</accession>
<reference evidence="2 3" key="1">
    <citation type="journal article" date="2016" name="Nat. Commun.">
        <title>Thousands of microbial genomes shed light on interconnected biogeochemical processes in an aquifer system.</title>
        <authorList>
            <person name="Anantharaman K."/>
            <person name="Brown C.T."/>
            <person name="Hug L.A."/>
            <person name="Sharon I."/>
            <person name="Castelle C.J."/>
            <person name="Probst A.J."/>
            <person name="Thomas B.C."/>
            <person name="Singh A."/>
            <person name="Wilkins M.J."/>
            <person name="Karaoz U."/>
            <person name="Brodie E.L."/>
            <person name="Williams K.H."/>
            <person name="Hubbard S.S."/>
            <person name="Banfield J.F."/>
        </authorList>
    </citation>
    <scope>NUCLEOTIDE SEQUENCE [LARGE SCALE GENOMIC DNA]</scope>
</reference>
<dbReference type="AlphaFoldDB" id="A0A1F8G9Q5"/>
<evidence type="ECO:0000259" key="1">
    <source>
        <dbReference type="Pfam" id="PF01398"/>
    </source>
</evidence>
<evidence type="ECO:0000313" key="2">
    <source>
        <dbReference type="EMBL" id="OGN22095.1"/>
    </source>
</evidence>
<dbReference type="Gene3D" id="3.40.140.10">
    <property type="entry name" value="Cytidine Deaminase, domain 2"/>
    <property type="match status" value="1"/>
</dbReference>
<proteinExistence type="predicted"/>
<dbReference type="Pfam" id="PF01398">
    <property type="entry name" value="JAB"/>
    <property type="match status" value="1"/>
</dbReference>
<name>A0A1F8G9Q5_9BACT</name>
<dbReference type="EMBL" id="MGKI01000014">
    <property type="protein sequence ID" value="OGN22095.1"/>
    <property type="molecule type" value="Genomic_DNA"/>
</dbReference>
<gene>
    <name evidence="2" type="ORF">A2918_02950</name>
</gene>
<protein>
    <recommendedName>
        <fullName evidence="1">JAB1/MPN/MOV34 metalloenzyme domain-containing protein</fullName>
    </recommendedName>
</protein>
<organism evidence="2 3">
    <name type="scientific">Candidatus Yanofskybacteria bacterium RIFCSPLOWO2_01_FULL_42_49</name>
    <dbReference type="NCBI Taxonomy" id="1802694"/>
    <lineage>
        <taxon>Bacteria</taxon>
        <taxon>Candidatus Yanofskyibacteriota</taxon>
    </lineage>
</organism>
<sequence length="191" mass="21811">MDPPTVYIEEEPFFTMVLSSVETFKRECFGYIFGRKPSRTRNNFIITSAVAVQLAKKRRNKEIEQSKLSERNMKEFFKKYPAIFPVIGDFHSHPEWGSHKREPTLSSTDMKDMLRGGCPLSVVIKISSINKDRILWQGTAEGGIRGSLGKYKFHINILRVTKEGNGDLKEECFFIQAPAALKSLNRALGYT</sequence>
<feature type="domain" description="JAB1/MPN/MOV34 metalloenzyme" evidence="1">
    <location>
        <begin position="5"/>
        <end position="96"/>
    </location>
</feature>
<dbReference type="Proteomes" id="UP000178227">
    <property type="component" value="Unassembled WGS sequence"/>
</dbReference>
<comment type="caution">
    <text evidence="2">The sequence shown here is derived from an EMBL/GenBank/DDBJ whole genome shotgun (WGS) entry which is preliminary data.</text>
</comment>
<dbReference type="InterPro" id="IPR000555">
    <property type="entry name" value="JAMM/MPN+_dom"/>
</dbReference>
<dbReference type="STRING" id="1802694.A2918_02950"/>
<dbReference type="GO" id="GO:0008237">
    <property type="term" value="F:metallopeptidase activity"/>
    <property type="evidence" value="ECO:0007669"/>
    <property type="project" value="InterPro"/>
</dbReference>